<dbReference type="Gene3D" id="1.20.120.1770">
    <property type="match status" value="1"/>
</dbReference>
<feature type="region of interest" description="Disordered" evidence="7">
    <location>
        <begin position="154"/>
        <end position="201"/>
    </location>
</feature>
<dbReference type="InterPro" id="IPR006593">
    <property type="entry name" value="Cyt_b561/ferric_Rdtase_TM"/>
</dbReference>
<proteinExistence type="predicted"/>
<dbReference type="EMBL" id="PGGS01000643">
    <property type="protein sequence ID" value="PNH02513.1"/>
    <property type="molecule type" value="Genomic_DNA"/>
</dbReference>
<feature type="domain" description="Cytochrome b561" evidence="9">
    <location>
        <begin position="276"/>
        <end position="477"/>
    </location>
</feature>
<name>A0A2J7ZQG8_9CHLO</name>
<accession>A0A2J7ZQG8</accession>
<feature type="region of interest" description="Disordered" evidence="7">
    <location>
        <begin position="78"/>
        <end position="140"/>
    </location>
</feature>
<keyword evidence="2" id="KW-0813">Transport</keyword>
<dbReference type="Pfam" id="PF05653">
    <property type="entry name" value="Mg_trans_NIPA"/>
    <property type="match status" value="1"/>
</dbReference>
<dbReference type="SMART" id="SM00665">
    <property type="entry name" value="B561"/>
    <property type="match status" value="1"/>
</dbReference>
<dbReference type="GO" id="GO:0005769">
    <property type="term" value="C:early endosome"/>
    <property type="evidence" value="ECO:0007669"/>
    <property type="project" value="UniProtKB-SubCell"/>
</dbReference>
<feature type="transmembrane region" description="Helical" evidence="8">
    <location>
        <begin position="386"/>
        <end position="404"/>
    </location>
</feature>
<comment type="subcellular location">
    <subcellularLocation>
        <location evidence="1">Membrane</location>
        <topology evidence="1">Multi-pass membrane protein</topology>
    </subcellularLocation>
</comment>
<reference evidence="10 11" key="1">
    <citation type="journal article" date="2017" name="Mol. Biol. Evol.">
        <title>The 4-celled Tetrabaena socialis nuclear genome reveals the essential components for genetic control of cell number at the origin of multicellularity in the volvocine lineage.</title>
        <authorList>
            <person name="Featherston J."/>
            <person name="Arakaki Y."/>
            <person name="Hanschen E.R."/>
            <person name="Ferris P.J."/>
            <person name="Michod R.E."/>
            <person name="Olson B.J.S.C."/>
            <person name="Nozaki H."/>
            <person name="Durand P.M."/>
        </authorList>
    </citation>
    <scope>NUCLEOTIDE SEQUENCE [LARGE SCALE GENOMIC DNA]</scope>
    <source>
        <strain evidence="10 11">NIES-571</strain>
    </source>
</reference>
<feature type="transmembrane region" description="Helical" evidence="8">
    <location>
        <begin position="425"/>
        <end position="446"/>
    </location>
</feature>
<dbReference type="GO" id="GO:0016020">
    <property type="term" value="C:membrane"/>
    <property type="evidence" value="ECO:0007669"/>
    <property type="project" value="UniProtKB-SubCell"/>
</dbReference>
<evidence type="ECO:0000313" key="11">
    <source>
        <dbReference type="Proteomes" id="UP000236333"/>
    </source>
</evidence>
<dbReference type="InterPro" id="IPR008521">
    <property type="entry name" value="Mg_trans_NIPA"/>
</dbReference>
<feature type="compositionally biased region" description="Gly residues" evidence="7">
    <location>
        <begin position="223"/>
        <end position="238"/>
    </location>
</feature>
<feature type="transmembrane region" description="Helical" evidence="8">
    <location>
        <begin position="345"/>
        <end position="366"/>
    </location>
</feature>
<keyword evidence="11" id="KW-1185">Reference proteome</keyword>
<feature type="region of interest" description="Disordered" evidence="7">
    <location>
        <begin position="478"/>
        <end position="563"/>
    </location>
</feature>
<comment type="caution">
    <text evidence="10">The sequence shown here is derived from an EMBL/GenBank/DDBJ whole genome shotgun (WGS) entry which is preliminary data.</text>
</comment>
<feature type="compositionally biased region" description="Low complexity" evidence="7">
    <location>
        <begin position="85"/>
        <end position="95"/>
    </location>
</feature>
<evidence type="ECO:0000256" key="3">
    <source>
        <dbReference type="ARBA" id="ARBA00022692"/>
    </source>
</evidence>
<evidence type="ECO:0000256" key="5">
    <source>
        <dbReference type="ARBA" id="ARBA00022989"/>
    </source>
</evidence>
<feature type="transmembrane region" description="Helical" evidence="8">
    <location>
        <begin position="452"/>
        <end position="473"/>
    </location>
</feature>
<keyword evidence="5 8" id="KW-1133">Transmembrane helix</keyword>
<keyword evidence="3 8" id="KW-0812">Transmembrane</keyword>
<dbReference type="AlphaFoldDB" id="A0A2J7ZQG8"/>
<feature type="transmembrane region" description="Helical" evidence="8">
    <location>
        <begin position="12"/>
        <end position="33"/>
    </location>
</feature>
<evidence type="ECO:0000256" key="4">
    <source>
        <dbReference type="ARBA" id="ARBA00022982"/>
    </source>
</evidence>
<dbReference type="Pfam" id="PF03188">
    <property type="entry name" value="Cytochrom_B561"/>
    <property type="match status" value="1"/>
</dbReference>
<dbReference type="CDD" id="cd08760">
    <property type="entry name" value="Cyt_b561_FRRS1_like"/>
    <property type="match status" value="1"/>
</dbReference>
<keyword evidence="6 8" id="KW-0472">Membrane</keyword>
<dbReference type="PANTHER" id="PTHR23130">
    <property type="entry name" value="CYTOCHROME B561 AND DOMON DOMAIN-CONTAINING PROTEIN"/>
    <property type="match status" value="1"/>
</dbReference>
<dbReference type="OrthoDB" id="366214at2759"/>
<evidence type="ECO:0000259" key="9">
    <source>
        <dbReference type="PROSITE" id="PS50939"/>
    </source>
</evidence>
<dbReference type="GO" id="GO:0015095">
    <property type="term" value="F:magnesium ion transmembrane transporter activity"/>
    <property type="evidence" value="ECO:0007669"/>
    <property type="project" value="InterPro"/>
</dbReference>
<evidence type="ECO:0000313" key="10">
    <source>
        <dbReference type="EMBL" id="PNH02513.1"/>
    </source>
</evidence>
<dbReference type="PROSITE" id="PS50939">
    <property type="entry name" value="CYTOCHROME_B561"/>
    <property type="match status" value="1"/>
</dbReference>
<feature type="compositionally biased region" description="Basic and acidic residues" evidence="7">
    <location>
        <begin position="478"/>
        <end position="492"/>
    </location>
</feature>
<feature type="transmembrane region" description="Helical" evidence="8">
    <location>
        <begin position="305"/>
        <end position="324"/>
    </location>
</feature>
<evidence type="ECO:0000256" key="6">
    <source>
        <dbReference type="ARBA" id="ARBA00023136"/>
    </source>
</evidence>
<dbReference type="Proteomes" id="UP000236333">
    <property type="component" value="Unassembled WGS sequence"/>
</dbReference>
<evidence type="ECO:0000256" key="2">
    <source>
        <dbReference type="ARBA" id="ARBA00022448"/>
    </source>
</evidence>
<evidence type="ECO:0000256" key="7">
    <source>
        <dbReference type="SAM" id="MobiDB-lite"/>
    </source>
</evidence>
<evidence type="ECO:0000256" key="1">
    <source>
        <dbReference type="ARBA" id="ARBA00004141"/>
    </source>
</evidence>
<feature type="region of interest" description="Disordered" evidence="7">
    <location>
        <begin position="214"/>
        <end position="251"/>
    </location>
</feature>
<feature type="compositionally biased region" description="Basic and acidic residues" evidence="7">
    <location>
        <begin position="511"/>
        <end position="526"/>
    </location>
</feature>
<protein>
    <recommendedName>
        <fullName evidence="9">Cytochrome b561 domain-containing protein</fullName>
    </recommendedName>
</protein>
<dbReference type="PANTHER" id="PTHR23130:SF171">
    <property type="entry name" value="OS01G0895300 PROTEIN"/>
    <property type="match status" value="1"/>
</dbReference>
<organism evidence="10 11">
    <name type="scientific">Tetrabaena socialis</name>
    <dbReference type="NCBI Taxonomy" id="47790"/>
    <lineage>
        <taxon>Eukaryota</taxon>
        <taxon>Viridiplantae</taxon>
        <taxon>Chlorophyta</taxon>
        <taxon>core chlorophytes</taxon>
        <taxon>Chlorophyceae</taxon>
        <taxon>CS clade</taxon>
        <taxon>Chlamydomonadales</taxon>
        <taxon>Tetrabaenaceae</taxon>
        <taxon>Tetrabaena</taxon>
    </lineage>
</organism>
<sequence>MTAMVVGEAANFAAYAFAPAILVTPLGALSIIVSSRLAAAKGPTLCICPLLPLTDEPASEEHPAAAAAAEDTTAAQRLPPRLPTQGGDEQQQQEQGHPERLDPEERLAADDRAETERRGFPRPSFHRTVSGPTSNFPYGRPLQAQLHDRRAAHGFAGPRTSAGGGGNGAGRTVGSAAAPTSQLPPTRFACPSASGPASVSPDDITALTWLAFARPPGAPAPRGPGGGGSGGGGGGEAGGASRPISRASSGGGGGVFAGIQSALPYSWALSPEDRLVEHPAGWYGAGLLDLGSGAVRQETIRSRRGAMVAHGVLMAVAWVLLLPLGAMAPAHRWLFGSSTWRGKAVWFWAHLGLQLGGLALFAAGFVLAMVKFERPPAGTLRSTHAILGYVVAGLAGLQLLGGFARPDPGTRLRKWLWGPLHMMGGRAMTLLAWATALVGCVVHHQFVYSAALVPWVVPLAVAMGALLLADAALREARSRREGREMQRLRSAVERSAPQPLVFKQQQQKTQGRVEKPGRQQQEDEHGVLPGESDPELATGCGGMAEAEESGAGSGSAAGSCGPRNLTDVAIVLMPVIK</sequence>
<feature type="compositionally biased region" description="Low complexity" evidence="7">
    <location>
        <begin position="239"/>
        <end position="248"/>
    </location>
</feature>
<feature type="compositionally biased region" description="Gly residues" evidence="7">
    <location>
        <begin position="162"/>
        <end position="171"/>
    </location>
</feature>
<feature type="compositionally biased region" description="Basic and acidic residues" evidence="7">
    <location>
        <begin position="96"/>
        <end position="119"/>
    </location>
</feature>
<gene>
    <name evidence="10" type="ORF">TSOC_011503</name>
</gene>
<keyword evidence="4" id="KW-0249">Electron transport</keyword>
<evidence type="ECO:0000256" key="8">
    <source>
        <dbReference type="SAM" id="Phobius"/>
    </source>
</evidence>